<feature type="transmembrane region" description="Helical" evidence="2">
    <location>
        <begin position="149"/>
        <end position="172"/>
    </location>
</feature>
<reference evidence="4 5" key="2">
    <citation type="journal article" date="2012" name="Stand. Genomic Sci.">
        <title>Complete Genome Sequence of Clostridium clariflavum DSM 19732.</title>
        <authorList>
            <person name="Izquierdo J.A."/>
            <person name="Goodwin L."/>
            <person name="Davenport K.W."/>
            <person name="Teshima H."/>
            <person name="Bruce D."/>
            <person name="Detter C."/>
            <person name="Tapia R."/>
            <person name="Han S."/>
            <person name="Land M."/>
            <person name="Hauser L."/>
            <person name="Jeffries C.D."/>
            <person name="Han J."/>
            <person name="Pitluck S."/>
            <person name="Nolan M."/>
            <person name="Chen A."/>
            <person name="Huntemann M."/>
            <person name="Mavromatis K."/>
            <person name="Mikhailova N."/>
            <person name="Liolios K."/>
            <person name="Woyke T."/>
            <person name="Lynd L.R."/>
        </authorList>
    </citation>
    <scope>NUCLEOTIDE SEQUENCE [LARGE SCALE GENOMIC DNA]</scope>
    <source>
        <strain evidence="5">DSM 19732 / NBRC 101661 / EBR45</strain>
    </source>
</reference>
<name>G8LYB1_ACECE</name>
<evidence type="ECO:0000256" key="2">
    <source>
        <dbReference type="SAM" id="Phobius"/>
    </source>
</evidence>
<keyword evidence="5" id="KW-1185">Reference proteome</keyword>
<keyword evidence="2" id="KW-0812">Transmembrane</keyword>
<feature type="transmembrane region" description="Helical" evidence="2">
    <location>
        <begin position="21"/>
        <end position="38"/>
    </location>
</feature>
<dbReference type="eggNOG" id="COG2836">
    <property type="taxonomic scope" value="Bacteria"/>
</dbReference>
<dbReference type="RefSeq" id="WP_014255459.1">
    <property type="nucleotide sequence ID" value="NC_016627.1"/>
</dbReference>
<keyword evidence="2" id="KW-0472">Membrane</keyword>
<dbReference type="STRING" id="720554.Clocl_2293"/>
<gene>
    <name evidence="4" type="ordered locus">Clocl_2293</name>
</gene>
<protein>
    <recommendedName>
        <fullName evidence="3">Urease accessory protein UreH-like transmembrane domain-containing protein</fullName>
    </recommendedName>
</protein>
<dbReference type="SUPFAM" id="SSF49503">
    <property type="entry name" value="Cupredoxins"/>
    <property type="match status" value="1"/>
</dbReference>
<dbReference type="EMBL" id="CP003065">
    <property type="protein sequence ID" value="AEV68880.1"/>
    <property type="molecule type" value="Genomic_DNA"/>
</dbReference>
<dbReference type="OrthoDB" id="9800141at2"/>
<dbReference type="HOGENOM" id="CLU_420298_0_0_9"/>
<feature type="transmembrane region" description="Helical" evidence="2">
    <location>
        <begin position="259"/>
        <end position="280"/>
    </location>
</feature>
<evidence type="ECO:0000259" key="3">
    <source>
        <dbReference type="Pfam" id="PF13386"/>
    </source>
</evidence>
<dbReference type="PANTHER" id="PTHR42208">
    <property type="entry name" value="HEAVY METAL TRANSPORTER-RELATED"/>
    <property type="match status" value="1"/>
</dbReference>
<dbReference type="KEGG" id="ccl:Clocl_2293"/>
<feature type="region of interest" description="Disordered" evidence="1">
    <location>
        <begin position="408"/>
        <end position="434"/>
    </location>
</feature>
<dbReference type="InterPro" id="IPR008972">
    <property type="entry name" value="Cupredoxin"/>
</dbReference>
<dbReference type="eggNOG" id="COG4633">
    <property type="taxonomic scope" value="Bacteria"/>
</dbReference>
<dbReference type="Proteomes" id="UP000005435">
    <property type="component" value="Chromosome"/>
</dbReference>
<reference evidence="5" key="1">
    <citation type="submission" date="2011-12" db="EMBL/GenBank/DDBJ databases">
        <title>Complete sequence of Clostridium clariflavum DSM 19732.</title>
        <authorList>
            <consortium name="US DOE Joint Genome Institute"/>
            <person name="Lucas S."/>
            <person name="Han J."/>
            <person name="Lapidus A."/>
            <person name="Cheng J.-F."/>
            <person name="Goodwin L."/>
            <person name="Pitluck S."/>
            <person name="Peters L."/>
            <person name="Teshima H."/>
            <person name="Detter J.C."/>
            <person name="Han C."/>
            <person name="Tapia R."/>
            <person name="Land M."/>
            <person name="Hauser L."/>
            <person name="Kyrpides N."/>
            <person name="Ivanova N."/>
            <person name="Pagani I."/>
            <person name="Kitzmiller T."/>
            <person name="Lynd L."/>
            <person name="Izquierdo J."/>
            <person name="Woyke T."/>
        </authorList>
    </citation>
    <scope>NUCLEOTIDE SEQUENCE [LARGE SCALE GENOMIC DNA]</scope>
    <source>
        <strain evidence="5">DSM 19732 / NBRC 101661 / EBR45</strain>
    </source>
</reference>
<accession>G8LYB1</accession>
<feature type="transmembrane region" description="Helical" evidence="2">
    <location>
        <begin position="193"/>
        <end position="217"/>
    </location>
</feature>
<evidence type="ECO:0000313" key="4">
    <source>
        <dbReference type="EMBL" id="AEV68880.1"/>
    </source>
</evidence>
<dbReference type="PANTHER" id="PTHR42208:SF1">
    <property type="entry name" value="HEAVY METAL TRANSPORTER"/>
    <property type="match status" value="1"/>
</dbReference>
<dbReference type="Gene3D" id="2.60.40.420">
    <property type="entry name" value="Cupredoxins - blue copper proteins"/>
    <property type="match status" value="1"/>
</dbReference>
<keyword evidence="2" id="KW-1133">Transmembrane helix</keyword>
<proteinExistence type="predicted"/>
<evidence type="ECO:0000256" key="1">
    <source>
        <dbReference type="SAM" id="MobiDB-lite"/>
    </source>
</evidence>
<dbReference type="AlphaFoldDB" id="G8LYB1"/>
<organism evidence="4 5">
    <name type="scientific">Acetivibrio clariflavus (strain DSM 19732 / NBRC 101661 / EBR45)</name>
    <name type="common">Clostridium clariflavum</name>
    <dbReference type="NCBI Taxonomy" id="720554"/>
    <lineage>
        <taxon>Bacteria</taxon>
        <taxon>Bacillati</taxon>
        <taxon>Bacillota</taxon>
        <taxon>Clostridia</taxon>
        <taxon>Eubacteriales</taxon>
        <taxon>Oscillospiraceae</taxon>
        <taxon>Acetivibrio</taxon>
    </lineage>
</organism>
<sequence>MRPKEAIQNSPKDVKSILHKSIAILFGVIAVVAVYQVFKHYLSIDLINLLHDLFMLKNLPSLGEDSSYGILFVLGILTSVHCIGMCGGIAMSQTIGKVENLQDKRKNIKNLMLPSALYNLGRIISYTFIGGLVGGLGQVLSFNGLLKGLVPIAGGILMIVMGIKLLGIFPALRKFNIPVPSFVARKLVNQNNYTPFIVGILTGLMPCGPLQIVQLYALGTRSVLIGALSMFVFSVGTVPALLVFGMLNSFISKKNSNRILKFSAALVVVLGFVMIGRGLALSGININFMGKSNVNTDGIAKIEGNFQKVVTKVDAGSYPSIIVQKGIPVKWTITADKESLNQCNNEITIPKLNINKKLTVGENIIEFTAENEGEIVYTCWMGMIKSNIYVVSDLKQIPENITLLRDNKDNTESSSCSMSNLEGEYSPGSNSNNCNEKEACRMEKDKSGEECDKMGNNRLSAECSTTDKSVKGKGEMSDAVNHSIHEKQKVPTGEEQKKAADEIKFKTWEGYLIDKHCFEIMKPENETRACLLMEECADSGYGIAVKQNDGNYKFYMFDEKGHQLAYEQLNKLTKNSGFKVIVKGTLTENIINVYEFSVN</sequence>
<feature type="transmembrane region" description="Helical" evidence="2">
    <location>
        <begin position="223"/>
        <end position="247"/>
    </location>
</feature>
<feature type="domain" description="Urease accessory protein UreH-like transmembrane" evidence="3">
    <location>
        <begin position="71"/>
        <end position="272"/>
    </location>
</feature>
<feature type="transmembrane region" description="Helical" evidence="2">
    <location>
        <begin position="111"/>
        <end position="129"/>
    </location>
</feature>
<evidence type="ECO:0000313" key="5">
    <source>
        <dbReference type="Proteomes" id="UP000005435"/>
    </source>
</evidence>
<feature type="transmembrane region" description="Helical" evidence="2">
    <location>
        <begin position="68"/>
        <end position="90"/>
    </location>
</feature>
<dbReference type="InterPro" id="IPR039447">
    <property type="entry name" value="UreH-like_TM_dom"/>
</dbReference>
<dbReference type="Pfam" id="PF13386">
    <property type="entry name" value="DsbD_2"/>
    <property type="match status" value="1"/>
</dbReference>